<reference evidence="9 10" key="1">
    <citation type="submission" date="2016-12" db="EMBL/GenBank/DDBJ databases">
        <authorList>
            <person name="Song W.-J."/>
            <person name="Kurnit D.M."/>
        </authorList>
    </citation>
    <scope>NUCLEOTIDE SEQUENCE [LARGE SCALE GENOMIC DNA]</scope>
    <source>
        <strain evidence="9 10">DSM 18488</strain>
    </source>
</reference>
<dbReference type="SUPFAM" id="SSF103473">
    <property type="entry name" value="MFS general substrate transporter"/>
    <property type="match status" value="1"/>
</dbReference>
<evidence type="ECO:0000313" key="9">
    <source>
        <dbReference type="EMBL" id="SHO47148.1"/>
    </source>
</evidence>
<evidence type="ECO:0000256" key="5">
    <source>
        <dbReference type="ARBA" id="ARBA00022989"/>
    </source>
</evidence>
<keyword evidence="4 7" id="KW-0812">Transmembrane</keyword>
<feature type="transmembrane region" description="Helical" evidence="7">
    <location>
        <begin position="70"/>
        <end position="90"/>
    </location>
</feature>
<sequence>MERQTLVTLLLSVFIALLGIGIIIPIMPVFATKLGASGFALGMIIAAFSVSRGLLQPVIGSLSDKFGRKWFLVAGLCIYGAVGLLIPHAHSVIDLIIIRGFHGVGSAMIVPIAMAYMSFLAPEGQEGRYMGYLNIAIFCGIGCGPVFGGFFNDHWGMASAFNAMAALSFFSFVLVMYKMPAHVPARDKGRRGLVKSMVAMVQRRRTAGILAARYATMIMMVPTMAFLPLLMSNWEGVTGLQIGIVIASRTLVNALLQVPFGKLADRRSKLVLLLSGTTLMCLAMILVPQVETVTRMMLLYMLLGVGEAIIWPVLGAYASEEGRKHFGHGTMMGVFSLAMSAGVFTGAMLSGYTMDHLGIASAYYFTAGAIVLLTSGSALLIHSGNSRDRRDAAAAAA</sequence>
<dbReference type="AlphaFoldDB" id="A0A1M7Y4I1"/>
<keyword evidence="3" id="KW-1003">Cell membrane</keyword>
<feature type="transmembrane region" description="Helical" evidence="7">
    <location>
        <begin position="7"/>
        <end position="30"/>
    </location>
</feature>
<evidence type="ECO:0000256" key="2">
    <source>
        <dbReference type="ARBA" id="ARBA00022448"/>
    </source>
</evidence>
<evidence type="ECO:0000256" key="7">
    <source>
        <dbReference type="SAM" id="Phobius"/>
    </source>
</evidence>
<dbReference type="Gene3D" id="1.20.1720.10">
    <property type="entry name" value="Multidrug resistance protein D"/>
    <property type="match status" value="1"/>
</dbReference>
<dbReference type="PANTHER" id="PTHR43414">
    <property type="entry name" value="MULTIDRUG RESISTANCE PROTEIN MDTG"/>
    <property type="match status" value="1"/>
</dbReference>
<dbReference type="InterPro" id="IPR001958">
    <property type="entry name" value="Tet-R_TetA/multi-R_MdtG-like"/>
</dbReference>
<dbReference type="OrthoDB" id="5412090at2"/>
<proteinExistence type="predicted"/>
<organism evidence="9 10">
    <name type="scientific">Desulfopila aestuarii DSM 18488</name>
    <dbReference type="NCBI Taxonomy" id="1121416"/>
    <lineage>
        <taxon>Bacteria</taxon>
        <taxon>Pseudomonadati</taxon>
        <taxon>Thermodesulfobacteriota</taxon>
        <taxon>Desulfobulbia</taxon>
        <taxon>Desulfobulbales</taxon>
        <taxon>Desulfocapsaceae</taxon>
        <taxon>Desulfopila</taxon>
    </lineage>
</organism>
<feature type="transmembrane region" description="Helical" evidence="7">
    <location>
        <begin position="96"/>
        <end position="119"/>
    </location>
</feature>
<gene>
    <name evidence="9" type="ORF">SAMN02745220_01757</name>
</gene>
<feature type="transmembrane region" description="Helical" evidence="7">
    <location>
        <begin position="131"/>
        <end position="151"/>
    </location>
</feature>
<accession>A0A1M7Y4I1</accession>
<comment type="subcellular location">
    <subcellularLocation>
        <location evidence="1">Cell membrane</location>
        <topology evidence="1">Multi-pass membrane protein</topology>
    </subcellularLocation>
</comment>
<feature type="domain" description="Major facilitator superfamily (MFS) profile" evidence="8">
    <location>
        <begin position="5"/>
        <end position="386"/>
    </location>
</feature>
<dbReference type="PANTHER" id="PTHR43414:SF6">
    <property type="entry name" value="MULTIDRUG RESISTANCE PROTEIN MDTG"/>
    <property type="match status" value="1"/>
</dbReference>
<feature type="transmembrane region" description="Helical" evidence="7">
    <location>
        <begin position="36"/>
        <end position="58"/>
    </location>
</feature>
<evidence type="ECO:0000256" key="1">
    <source>
        <dbReference type="ARBA" id="ARBA00004651"/>
    </source>
</evidence>
<dbReference type="GO" id="GO:0005886">
    <property type="term" value="C:plasma membrane"/>
    <property type="evidence" value="ECO:0007669"/>
    <property type="project" value="UniProtKB-SubCell"/>
</dbReference>
<name>A0A1M7Y4I1_9BACT</name>
<keyword evidence="2" id="KW-0813">Transport</keyword>
<feature type="transmembrane region" description="Helical" evidence="7">
    <location>
        <begin position="210"/>
        <end position="231"/>
    </location>
</feature>
<feature type="transmembrane region" description="Helical" evidence="7">
    <location>
        <begin position="157"/>
        <end position="177"/>
    </location>
</feature>
<dbReference type="GO" id="GO:0022857">
    <property type="term" value="F:transmembrane transporter activity"/>
    <property type="evidence" value="ECO:0007669"/>
    <property type="project" value="InterPro"/>
</dbReference>
<keyword evidence="6 7" id="KW-0472">Membrane</keyword>
<dbReference type="PRINTS" id="PR01035">
    <property type="entry name" value="TCRTETA"/>
</dbReference>
<dbReference type="Proteomes" id="UP000184603">
    <property type="component" value="Unassembled WGS sequence"/>
</dbReference>
<dbReference type="RefSeq" id="WP_073613081.1">
    <property type="nucleotide sequence ID" value="NZ_FRFE01000007.1"/>
</dbReference>
<evidence type="ECO:0000256" key="3">
    <source>
        <dbReference type="ARBA" id="ARBA00022475"/>
    </source>
</evidence>
<feature type="transmembrane region" description="Helical" evidence="7">
    <location>
        <begin position="296"/>
        <end position="318"/>
    </location>
</feature>
<keyword evidence="10" id="KW-1185">Reference proteome</keyword>
<feature type="transmembrane region" description="Helical" evidence="7">
    <location>
        <begin position="362"/>
        <end position="381"/>
    </location>
</feature>
<feature type="transmembrane region" description="Helical" evidence="7">
    <location>
        <begin position="330"/>
        <end position="350"/>
    </location>
</feature>
<dbReference type="Gene3D" id="1.20.1250.20">
    <property type="entry name" value="MFS general substrate transporter like domains"/>
    <property type="match status" value="1"/>
</dbReference>
<dbReference type="EMBL" id="FRFE01000007">
    <property type="protein sequence ID" value="SHO47148.1"/>
    <property type="molecule type" value="Genomic_DNA"/>
</dbReference>
<dbReference type="InterPro" id="IPR036259">
    <property type="entry name" value="MFS_trans_sf"/>
</dbReference>
<feature type="transmembrane region" description="Helical" evidence="7">
    <location>
        <begin position="270"/>
        <end position="290"/>
    </location>
</feature>
<protein>
    <submittedName>
        <fullName evidence="9">Predicted arabinose efflux permease, MFS family</fullName>
    </submittedName>
</protein>
<dbReference type="InterPro" id="IPR020846">
    <property type="entry name" value="MFS_dom"/>
</dbReference>
<evidence type="ECO:0000259" key="8">
    <source>
        <dbReference type="PROSITE" id="PS50850"/>
    </source>
</evidence>
<feature type="transmembrane region" description="Helical" evidence="7">
    <location>
        <begin position="237"/>
        <end position="258"/>
    </location>
</feature>
<dbReference type="Pfam" id="PF07690">
    <property type="entry name" value="MFS_1"/>
    <property type="match status" value="1"/>
</dbReference>
<dbReference type="CDD" id="cd17325">
    <property type="entry name" value="MFS_MdtG_SLC18_like"/>
    <property type="match status" value="1"/>
</dbReference>
<evidence type="ECO:0000256" key="4">
    <source>
        <dbReference type="ARBA" id="ARBA00022692"/>
    </source>
</evidence>
<evidence type="ECO:0000256" key="6">
    <source>
        <dbReference type="ARBA" id="ARBA00023136"/>
    </source>
</evidence>
<dbReference type="PROSITE" id="PS50850">
    <property type="entry name" value="MFS"/>
    <property type="match status" value="1"/>
</dbReference>
<evidence type="ECO:0000313" key="10">
    <source>
        <dbReference type="Proteomes" id="UP000184603"/>
    </source>
</evidence>
<dbReference type="InterPro" id="IPR011701">
    <property type="entry name" value="MFS"/>
</dbReference>
<dbReference type="STRING" id="1121416.SAMN02745220_01757"/>
<keyword evidence="5 7" id="KW-1133">Transmembrane helix</keyword>